<dbReference type="Pfam" id="PF26639">
    <property type="entry name" value="Het-6_barrel"/>
    <property type="match status" value="1"/>
</dbReference>
<accession>A0AAE0U6B2</accession>
<organism evidence="2 3">
    <name type="scientific">Sordaria brevicollis</name>
    <dbReference type="NCBI Taxonomy" id="83679"/>
    <lineage>
        <taxon>Eukaryota</taxon>
        <taxon>Fungi</taxon>
        <taxon>Dikarya</taxon>
        <taxon>Ascomycota</taxon>
        <taxon>Pezizomycotina</taxon>
        <taxon>Sordariomycetes</taxon>
        <taxon>Sordariomycetidae</taxon>
        <taxon>Sordariales</taxon>
        <taxon>Sordariaceae</taxon>
        <taxon>Sordaria</taxon>
    </lineage>
</organism>
<dbReference type="AlphaFoldDB" id="A0AAE0U6B2"/>
<feature type="region of interest" description="Disordered" evidence="1">
    <location>
        <begin position="1"/>
        <end position="20"/>
    </location>
</feature>
<sequence>MSSGLDQPQNPIPDLPSWAPDFRPSELANADFSPDGKILTADTALIDYIHLTDVDKNERTGRELAEKLCRWMYFVLQHQKRNCGQASWHTQDTWTGLSEDKETSFFHHTHEEGGRPKNDKAIRNAPDVLPFTQRAARFTADKTPFITERGLIGSGSQALRPDDMVVIIRGCRIPLVIREHPDEDGSFQVVGKCCIGELMDGRIIECLLENGKLEWMSLNYR</sequence>
<comment type="caution">
    <text evidence="2">The sequence shown here is derived from an EMBL/GenBank/DDBJ whole genome shotgun (WGS) entry which is preliminary data.</text>
</comment>
<evidence type="ECO:0000256" key="1">
    <source>
        <dbReference type="SAM" id="MobiDB-lite"/>
    </source>
</evidence>
<reference evidence="2" key="1">
    <citation type="journal article" date="2023" name="Mol. Phylogenet. Evol.">
        <title>Genome-scale phylogeny and comparative genomics of the fungal order Sordariales.</title>
        <authorList>
            <person name="Hensen N."/>
            <person name="Bonometti L."/>
            <person name="Westerberg I."/>
            <person name="Brannstrom I.O."/>
            <person name="Guillou S."/>
            <person name="Cros-Aarteil S."/>
            <person name="Calhoun S."/>
            <person name="Haridas S."/>
            <person name="Kuo A."/>
            <person name="Mondo S."/>
            <person name="Pangilinan J."/>
            <person name="Riley R."/>
            <person name="LaButti K."/>
            <person name="Andreopoulos B."/>
            <person name="Lipzen A."/>
            <person name="Chen C."/>
            <person name="Yan M."/>
            <person name="Daum C."/>
            <person name="Ng V."/>
            <person name="Clum A."/>
            <person name="Steindorff A."/>
            <person name="Ohm R.A."/>
            <person name="Martin F."/>
            <person name="Silar P."/>
            <person name="Natvig D.O."/>
            <person name="Lalanne C."/>
            <person name="Gautier V."/>
            <person name="Ament-Velasquez S.L."/>
            <person name="Kruys A."/>
            <person name="Hutchinson M.I."/>
            <person name="Powell A.J."/>
            <person name="Barry K."/>
            <person name="Miller A.N."/>
            <person name="Grigoriev I.V."/>
            <person name="Debuchy R."/>
            <person name="Gladieux P."/>
            <person name="Hiltunen Thoren M."/>
            <person name="Johannesson H."/>
        </authorList>
    </citation>
    <scope>NUCLEOTIDE SEQUENCE</scope>
    <source>
        <strain evidence="2">FGSC 1904</strain>
    </source>
</reference>
<protein>
    <submittedName>
        <fullName evidence="2">Uncharacterized protein</fullName>
    </submittedName>
</protein>
<proteinExistence type="predicted"/>
<keyword evidence="3" id="KW-1185">Reference proteome</keyword>
<name>A0AAE0U6B2_SORBR</name>
<evidence type="ECO:0000313" key="3">
    <source>
        <dbReference type="Proteomes" id="UP001281003"/>
    </source>
</evidence>
<reference evidence="2" key="2">
    <citation type="submission" date="2023-07" db="EMBL/GenBank/DDBJ databases">
        <authorList>
            <consortium name="Lawrence Berkeley National Laboratory"/>
            <person name="Haridas S."/>
            <person name="Hensen N."/>
            <person name="Bonometti L."/>
            <person name="Westerberg I."/>
            <person name="Brannstrom I.O."/>
            <person name="Guillou S."/>
            <person name="Cros-Aarteil S."/>
            <person name="Calhoun S."/>
            <person name="Kuo A."/>
            <person name="Mondo S."/>
            <person name="Pangilinan J."/>
            <person name="Riley R."/>
            <person name="LaButti K."/>
            <person name="Andreopoulos B."/>
            <person name="Lipzen A."/>
            <person name="Chen C."/>
            <person name="Yanf M."/>
            <person name="Daum C."/>
            <person name="Ng V."/>
            <person name="Clum A."/>
            <person name="Steindorff A."/>
            <person name="Ohm R."/>
            <person name="Martin F."/>
            <person name="Silar P."/>
            <person name="Natvig D."/>
            <person name="Lalanne C."/>
            <person name="Gautier V."/>
            <person name="Ament-velasquez S.L."/>
            <person name="Kruys A."/>
            <person name="Hutchinson M.I."/>
            <person name="Powell A.J."/>
            <person name="Barry K."/>
            <person name="Miller A.N."/>
            <person name="Grigoriev I.V."/>
            <person name="Debuchy R."/>
            <person name="Gladieux P."/>
            <person name="Thoren M.H."/>
            <person name="Johannesson H."/>
        </authorList>
    </citation>
    <scope>NUCLEOTIDE SEQUENCE</scope>
    <source>
        <strain evidence="2">FGSC 1904</strain>
    </source>
</reference>
<dbReference type="EMBL" id="JAUTDP010000012">
    <property type="protein sequence ID" value="KAK3392019.1"/>
    <property type="molecule type" value="Genomic_DNA"/>
</dbReference>
<dbReference type="Proteomes" id="UP001281003">
    <property type="component" value="Unassembled WGS sequence"/>
</dbReference>
<evidence type="ECO:0000313" key="2">
    <source>
        <dbReference type="EMBL" id="KAK3392019.1"/>
    </source>
</evidence>
<gene>
    <name evidence="2" type="ORF">B0T20DRAFT_489138</name>
</gene>